<dbReference type="Proteomes" id="UP001595962">
    <property type="component" value="Unassembled WGS sequence"/>
</dbReference>
<dbReference type="HAMAP" id="MF_01872">
    <property type="entry name" value="tRNA_methyltr_YfiC"/>
    <property type="match status" value="1"/>
</dbReference>
<reference evidence="9" key="1">
    <citation type="journal article" date="2019" name="Int. J. Syst. Evol. Microbiol.">
        <title>The Global Catalogue of Microorganisms (GCM) 10K type strain sequencing project: providing services to taxonomists for standard genome sequencing and annotation.</title>
        <authorList>
            <consortium name="The Broad Institute Genomics Platform"/>
            <consortium name="The Broad Institute Genome Sequencing Center for Infectious Disease"/>
            <person name="Wu L."/>
            <person name="Ma J."/>
        </authorList>
    </citation>
    <scope>NUCLEOTIDE SEQUENCE [LARGE SCALE GENOMIC DNA]</scope>
    <source>
        <strain evidence="9">DT28</strain>
    </source>
</reference>
<dbReference type="EC" id="2.1.1.223" evidence="6"/>
<dbReference type="Gene3D" id="3.40.50.150">
    <property type="entry name" value="Vaccinia Virus protein VP39"/>
    <property type="match status" value="1"/>
</dbReference>
<dbReference type="InterPro" id="IPR050210">
    <property type="entry name" value="tRNA_Adenine-N(6)_MTase"/>
</dbReference>
<dbReference type="InterPro" id="IPR007848">
    <property type="entry name" value="Small_mtfrase_dom"/>
</dbReference>
<sequence>MNQGFRCKEFFVAHDLCAMKVSTDSLLLGAWLALPAKPEPVTMLDIGCGSGLLSLMLAQRSAKSCMQYHIDAVEIDSMAAMQAGQNVQASPWAPQIKVIQADILTYAKADHHVAAYQLLVCNPPYFENSLKSEESRRAQARHTDTLPLHSLLQVSAHLAAPDASLALVLPAAVAGAFQTNAGQFGWHLQRCCQISENADKPVKLSLMQFSRLPVSPECTSLLIRDTDGQYSQTYRHLLADFYLKF</sequence>
<comment type="catalytic activity">
    <reaction evidence="6">
        <text>adenosine(37) in tRNA1(Val) + S-adenosyl-L-methionine = N(6)-methyladenosine(37) in tRNA1(Val) + S-adenosyl-L-homocysteine + H(+)</text>
        <dbReference type="Rhea" id="RHEA:43160"/>
        <dbReference type="Rhea" id="RHEA-COMP:10369"/>
        <dbReference type="Rhea" id="RHEA-COMP:10370"/>
        <dbReference type="ChEBI" id="CHEBI:15378"/>
        <dbReference type="ChEBI" id="CHEBI:57856"/>
        <dbReference type="ChEBI" id="CHEBI:59789"/>
        <dbReference type="ChEBI" id="CHEBI:74411"/>
        <dbReference type="ChEBI" id="CHEBI:74449"/>
        <dbReference type="EC" id="2.1.1.223"/>
    </reaction>
</comment>
<keyword evidence="5 6" id="KW-0819">tRNA processing</keyword>
<dbReference type="PANTHER" id="PTHR47739">
    <property type="entry name" value="TRNA1(VAL) (ADENINE(37)-N6)-METHYLTRANSFERASE"/>
    <property type="match status" value="1"/>
</dbReference>
<protein>
    <recommendedName>
        <fullName evidence="6">tRNA1(Val) (adenine(37)-N6)-methyltransferase</fullName>
        <ecNumber evidence="6">2.1.1.223</ecNumber>
    </recommendedName>
    <alternativeName>
        <fullName evidence="6">tRNA m6A37 methyltransferase</fullName>
    </alternativeName>
</protein>
<evidence type="ECO:0000256" key="5">
    <source>
        <dbReference type="ARBA" id="ARBA00022694"/>
    </source>
</evidence>
<evidence type="ECO:0000256" key="4">
    <source>
        <dbReference type="ARBA" id="ARBA00022691"/>
    </source>
</evidence>
<keyword evidence="4 6" id="KW-0949">S-adenosyl-L-methionine</keyword>
<gene>
    <name evidence="8" type="ORF">ACFO3I_09340</name>
</gene>
<dbReference type="EMBL" id="JBHSGB010000009">
    <property type="protein sequence ID" value="MFC4655216.1"/>
    <property type="molecule type" value="Genomic_DNA"/>
</dbReference>
<dbReference type="CDD" id="cd02440">
    <property type="entry name" value="AdoMet_MTases"/>
    <property type="match status" value="1"/>
</dbReference>
<proteinExistence type="inferred from homology"/>
<dbReference type="GO" id="GO:0032259">
    <property type="term" value="P:methylation"/>
    <property type="evidence" value="ECO:0007669"/>
    <property type="project" value="UniProtKB-KW"/>
</dbReference>
<keyword evidence="3 6" id="KW-0808">Transferase</keyword>
<evidence type="ECO:0000313" key="8">
    <source>
        <dbReference type="EMBL" id="MFC4655216.1"/>
    </source>
</evidence>
<dbReference type="InterPro" id="IPR029063">
    <property type="entry name" value="SAM-dependent_MTases_sf"/>
</dbReference>
<comment type="similarity">
    <text evidence="6">Belongs to the methyltransferase superfamily. tRNA (adenine-N(6)-)-methyltransferase family.</text>
</comment>
<comment type="subcellular location">
    <subcellularLocation>
        <location evidence="6">Cytoplasm</location>
    </subcellularLocation>
</comment>
<evidence type="ECO:0000256" key="2">
    <source>
        <dbReference type="ARBA" id="ARBA00022603"/>
    </source>
</evidence>
<accession>A0ABV9JM02</accession>
<keyword evidence="1 6" id="KW-0963">Cytoplasm</keyword>
<evidence type="ECO:0000256" key="6">
    <source>
        <dbReference type="HAMAP-Rule" id="MF_01872"/>
    </source>
</evidence>
<dbReference type="SUPFAM" id="SSF53335">
    <property type="entry name" value="S-adenosyl-L-methionine-dependent methyltransferases"/>
    <property type="match status" value="1"/>
</dbReference>
<organism evidence="8 9">
    <name type="scientific">Rheinheimera marina</name>
    <dbReference type="NCBI Taxonomy" id="1774958"/>
    <lineage>
        <taxon>Bacteria</taxon>
        <taxon>Pseudomonadati</taxon>
        <taxon>Pseudomonadota</taxon>
        <taxon>Gammaproteobacteria</taxon>
        <taxon>Chromatiales</taxon>
        <taxon>Chromatiaceae</taxon>
        <taxon>Rheinheimera</taxon>
    </lineage>
</organism>
<name>A0ABV9JM02_9GAMM</name>
<keyword evidence="9" id="KW-1185">Reference proteome</keyword>
<dbReference type="Pfam" id="PF05175">
    <property type="entry name" value="MTS"/>
    <property type="match status" value="1"/>
</dbReference>
<dbReference type="PANTHER" id="PTHR47739:SF1">
    <property type="entry name" value="TRNA1(VAL) (ADENINE(37)-N6)-METHYLTRANSFERASE"/>
    <property type="match status" value="1"/>
</dbReference>
<comment type="function">
    <text evidence="6">Specifically methylates the adenine in position 37 of tRNA(1)(Val) (anticodon cmo5UAC).</text>
</comment>
<feature type="domain" description="Methyltransferase small" evidence="7">
    <location>
        <begin position="40"/>
        <end position="129"/>
    </location>
</feature>
<evidence type="ECO:0000313" key="9">
    <source>
        <dbReference type="Proteomes" id="UP001595962"/>
    </source>
</evidence>
<evidence type="ECO:0000259" key="7">
    <source>
        <dbReference type="Pfam" id="PF05175"/>
    </source>
</evidence>
<evidence type="ECO:0000256" key="1">
    <source>
        <dbReference type="ARBA" id="ARBA00022490"/>
    </source>
</evidence>
<dbReference type="InterPro" id="IPR022882">
    <property type="entry name" value="tRNA_adenine-N6_MeTrfase"/>
</dbReference>
<evidence type="ECO:0000256" key="3">
    <source>
        <dbReference type="ARBA" id="ARBA00022679"/>
    </source>
</evidence>
<dbReference type="GO" id="GO:0008168">
    <property type="term" value="F:methyltransferase activity"/>
    <property type="evidence" value="ECO:0007669"/>
    <property type="project" value="UniProtKB-KW"/>
</dbReference>
<comment type="caution">
    <text evidence="8">The sequence shown here is derived from an EMBL/GenBank/DDBJ whole genome shotgun (WGS) entry which is preliminary data.</text>
</comment>
<keyword evidence="2 6" id="KW-0489">Methyltransferase</keyword>
<dbReference type="RefSeq" id="WP_377333633.1">
    <property type="nucleotide sequence ID" value="NZ_JBHSGB010000009.1"/>
</dbReference>